<protein>
    <submittedName>
        <fullName evidence="1">4780_t:CDS:1</fullName>
    </submittedName>
</protein>
<accession>A0ACA9N1A9</accession>
<feature type="non-terminal residue" evidence="1">
    <location>
        <position position="81"/>
    </location>
</feature>
<organism evidence="1 2">
    <name type="scientific">Dentiscutata heterogama</name>
    <dbReference type="NCBI Taxonomy" id="1316150"/>
    <lineage>
        <taxon>Eukaryota</taxon>
        <taxon>Fungi</taxon>
        <taxon>Fungi incertae sedis</taxon>
        <taxon>Mucoromycota</taxon>
        <taxon>Glomeromycotina</taxon>
        <taxon>Glomeromycetes</taxon>
        <taxon>Diversisporales</taxon>
        <taxon>Gigasporaceae</taxon>
        <taxon>Dentiscutata</taxon>
    </lineage>
</organism>
<name>A0ACA9N1A9_9GLOM</name>
<comment type="caution">
    <text evidence="1">The sequence shown here is derived from an EMBL/GenBank/DDBJ whole genome shotgun (WGS) entry which is preliminary data.</text>
</comment>
<reference evidence="1" key="1">
    <citation type="submission" date="2021-06" db="EMBL/GenBank/DDBJ databases">
        <authorList>
            <person name="Kallberg Y."/>
            <person name="Tangrot J."/>
            <person name="Rosling A."/>
        </authorList>
    </citation>
    <scope>NUCLEOTIDE SEQUENCE</scope>
    <source>
        <strain evidence="1">IL203A</strain>
    </source>
</reference>
<dbReference type="Proteomes" id="UP000789702">
    <property type="component" value="Unassembled WGS sequence"/>
</dbReference>
<feature type="non-terminal residue" evidence="1">
    <location>
        <position position="1"/>
    </location>
</feature>
<evidence type="ECO:0000313" key="2">
    <source>
        <dbReference type="Proteomes" id="UP000789702"/>
    </source>
</evidence>
<proteinExistence type="predicted"/>
<gene>
    <name evidence="1" type="ORF">DHETER_LOCUS7974</name>
</gene>
<keyword evidence="2" id="KW-1185">Reference proteome</keyword>
<sequence>SSPEGSMVSFQNPQVEKKRKITDSFPESSNKVTEITIQDPKNYVNSDYSKKKQKREIEYEYSDKSDNDFNSLFNEESLITR</sequence>
<dbReference type="EMBL" id="CAJVPU010012043">
    <property type="protein sequence ID" value="CAG8619945.1"/>
    <property type="molecule type" value="Genomic_DNA"/>
</dbReference>
<evidence type="ECO:0000313" key="1">
    <source>
        <dbReference type="EMBL" id="CAG8619945.1"/>
    </source>
</evidence>